<gene>
    <name evidence="2" type="ORF">CMC5_011350</name>
</gene>
<protein>
    <submittedName>
        <fullName evidence="2">Uncharacterized protein</fullName>
    </submittedName>
</protein>
<dbReference type="Proteomes" id="UP000067626">
    <property type="component" value="Chromosome"/>
</dbReference>
<evidence type="ECO:0000313" key="2">
    <source>
        <dbReference type="EMBL" id="AKT37009.1"/>
    </source>
</evidence>
<evidence type="ECO:0000313" key="3">
    <source>
        <dbReference type="Proteomes" id="UP000067626"/>
    </source>
</evidence>
<feature type="region of interest" description="Disordered" evidence="1">
    <location>
        <begin position="1"/>
        <end position="37"/>
    </location>
</feature>
<dbReference type="AlphaFoldDB" id="A0A0K1E825"/>
<feature type="region of interest" description="Disordered" evidence="1">
    <location>
        <begin position="62"/>
        <end position="88"/>
    </location>
</feature>
<feature type="compositionally biased region" description="Low complexity" evidence="1">
    <location>
        <begin position="305"/>
        <end position="314"/>
    </location>
</feature>
<dbReference type="RefSeq" id="WP_063796215.1">
    <property type="nucleotide sequence ID" value="NZ_CP012159.1"/>
</dbReference>
<sequence>MKPGAKRTKADEPSPQQKLRMPGSKTGTTSPDEEPDRFAWKGAAVVAALVTGLVVWRTCSPGAEEDTPGASSGPRSAESGDKAALAPPRCAPAGAAFVIDTEKRRVQAEGEEAQDQLAPFAVEVGRGAAFEGGFAVGALQESEAGAMAMVAFVGADGSGGRLVKLARSRGDLEPPSVTSAGRAVIVAMLEPNAGGRAIRVAKVDGDQVTWGAELAEGRDESLALDVAASGERAVVVWDDVTRDGKQSRIMMASLDTATLRSVTSPRPISSPKGDAEAPRLLSRPGGYWLAYVARGEERADDDSRGAGAKPGAKKVGTPARLQRNQEVLDEDTEAPGEMITHQWLEVMPLDETGSPVASARAITPRSGHVLAFDLASGDDGGVLLAYRDDDTPSGSSGGKVSVQFVGLGMVGEAMVVAGDERTAPGSAAQGVGSGVPSLLPGWLTVANISGATRLAALGPRGEILDQLAPEEALGAGEAIAANGGALMLARPAGTAVKLEVLRCARGEKARAAGEGEPSIPASADDVGQPRATDEASPGNP</sequence>
<organism evidence="2 3">
    <name type="scientific">Chondromyces crocatus</name>
    <dbReference type="NCBI Taxonomy" id="52"/>
    <lineage>
        <taxon>Bacteria</taxon>
        <taxon>Pseudomonadati</taxon>
        <taxon>Myxococcota</taxon>
        <taxon>Polyangia</taxon>
        <taxon>Polyangiales</taxon>
        <taxon>Polyangiaceae</taxon>
        <taxon>Chondromyces</taxon>
    </lineage>
</organism>
<accession>A0A0K1E825</accession>
<keyword evidence="3" id="KW-1185">Reference proteome</keyword>
<dbReference type="EMBL" id="CP012159">
    <property type="protein sequence ID" value="AKT37009.1"/>
    <property type="molecule type" value="Genomic_DNA"/>
</dbReference>
<feature type="region of interest" description="Disordered" evidence="1">
    <location>
        <begin position="299"/>
        <end position="318"/>
    </location>
</feature>
<proteinExistence type="predicted"/>
<evidence type="ECO:0000256" key="1">
    <source>
        <dbReference type="SAM" id="MobiDB-lite"/>
    </source>
</evidence>
<name>A0A0K1E825_CHOCO</name>
<reference evidence="2 3" key="1">
    <citation type="submission" date="2015-07" db="EMBL/GenBank/DDBJ databases">
        <title>Genome analysis of myxobacterium Chondromyces crocatus Cm c5 reveals a high potential for natural compound synthesis and the genetic basis for the loss of fruiting body formation.</title>
        <authorList>
            <person name="Zaburannyi N."/>
            <person name="Bunk B."/>
            <person name="Maier J."/>
            <person name="Overmann J."/>
            <person name="Mueller R."/>
        </authorList>
    </citation>
    <scope>NUCLEOTIDE SEQUENCE [LARGE SCALE GENOMIC DNA]</scope>
    <source>
        <strain evidence="2 3">Cm c5</strain>
    </source>
</reference>
<dbReference type="STRING" id="52.CMC5_011350"/>
<dbReference type="KEGG" id="ccro:CMC5_011350"/>
<feature type="region of interest" description="Disordered" evidence="1">
    <location>
        <begin position="507"/>
        <end position="540"/>
    </location>
</feature>